<keyword evidence="4" id="KW-1185">Reference proteome</keyword>
<sequence length="159" mass="17850">MKHLPKHLQPRWRYLAVELETWPDADVDRRAFQREVWYAAQNLLGDTGSADADATVLRFEHDDGLGHAIVRVRRGQTDAARAALACIGSVDGVPVGLRVTGTSGTVRACEEKYIRGPAEPFEQRHVVFENAERRAVARETRVDVRTDHTFVGATDLDFR</sequence>
<protein>
    <recommendedName>
        <fullName evidence="2">Ribonuclease P protein component 2</fullName>
        <shortName evidence="2">RNase P component 2</shortName>
        <ecNumber evidence="2">3.1.26.5</ecNumber>
    </recommendedName>
    <alternativeName>
        <fullName evidence="2">Pop5</fullName>
    </alternativeName>
</protein>
<organism evidence="3 4">
    <name type="scientific">Haloarcula pellucida</name>
    <dbReference type="NCBI Taxonomy" id="1427151"/>
    <lineage>
        <taxon>Archaea</taxon>
        <taxon>Methanobacteriati</taxon>
        <taxon>Methanobacteriota</taxon>
        <taxon>Stenosarchaea group</taxon>
        <taxon>Halobacteria</taxon>
        <taxon>Halobacteriales</taxon>
        <taxon>Haloarculaceae</taxon>
        <taxon>Haloarcula</taxon>
    </lineage>
</organism>
<comment type="function">
    <text evidence="2">Part of ribonuclease P, a protein complex that generates mature tRNA molecules by cleaving their 5'-ends.</text>
</comment>
<dbReference type="EC" id="3.1.26.5" evidence="2"/>
<keyword evidence="1 2" id="KW-0819">tRNA processing</keyword>
<dbReference type="GO" id="GO:0030677">
    <property type="term" value="C:ribonuclease P complex"/>
    <property type="evidence" value="ECO:0007669"/>
    <property type="project" value="UniProtKB-UniRule"/>
</dbReference>
<keyword evidence="2" id="KW-0378">Hydrolase</keyword>
<evidence type="ECO:0000256" key="1">
    <source>
        <dbReference type="ARBA" id="ARBA00022694"/>
    </source>
</evidence>
<evidence type="ECO:0000256" key="2">
    <source>
        <dbReference type="HAMAP-Rule" id="MF_00755"/>
    </source>
</evidence>
<dbReference type="AlphaFoldDB" id="A0A830GIX6"/>
<dbReference type="InterPro" id="IPR038085">
    <property type="entry name" value="Rnp2-like_sf"/>
</dbReference>
<dbReference type="SUPFAM" id="SSF160350">
    <property type="entry name" value="Rnp2-like"/>
    <property type="match status" value="1"/>
</dbReference>
<evidence type="ECO:0000313" key="4">
    <source>
        <dbReference type="Proteomes" id="UP000605784"/>
    </source>
</evidence>
<accession>A0A830GIX6</accession>
<keyword evidence="2" id="KW-0255">Endonuclease</keyword>
<dbReference type="Proteomes" id="UP000605784">
    <property type="component" value="Unassembled WGS sequence"/>
</dbReference>
<comment type="subcellular location">
    <subcellularLocation>
        <location evidence="2">Cytoplasm</location>
    </subcellularLocation>
</comment>
<comment type="subunit">
    <text evidence="2">Consists of a catalytic RNA component and at least 4-5 protein subunits.</text>
</comment>
<dbReference type="PANTHER" id="PTHR15441">
    <property type="entry name" value="RIBONUCLEASE P PROTEIN SUBUNIT P14"/>
    <property type="match status" value="1"/>
</dbReference>
<dbReference type="GO" id="GO:0004526">
    <property type="term" value="F:ribonuclease P activity"/>
    <property type="evidence" value="ECO:0007669"/>
    <property type="project" value="UniProtKB-UniRule"/>
</dbReference>
<evidence type="ECO:0000313" key="3">
    <source>
        <dbReference type="EMBL" id="GGN87204.1"/>
    </source>
</evidence>
<dbReference type="EMBL" id="BMOU01000001">
    <property type="protein sequence ID" value="GGN87204.1"/>
    <property type="molecule type" value="Genomic_DNA"/>
</dbReference>
<comment type="similarity">
    <text evidence="2">Belongs to the eukaryotic/archaeal RNase P protein component 2 family.</text>
</comment>
<dbReference type="Pfam" id="PF01900">
    <property type="entry name" value="RNase_P_Rpp14"/>
    <property type="match status" value="1"/>
</dbReference>
<gene>
    <name evidence="2" type="primary">rnp2</name>
    <name evidence="3" type="ORF">GCM10009030_05640</name>
</gene>
<comment type="catalytic activity">
    <reaction evidence="2">
        <text>Endonucleolytic cleavage of RNA, removing 5'-extranucleotides from tRNA precursor.</text>
        <dbReference type="EC" id="3.1.26.5"/>
    </reaction>
</comment>
<keyword evidence="2" id="KW-0540">Nuclease</keyword>
<comment type="caution">
    <text evidence="3">The sequence shown here is derived from an EMBL/GenBank/DDBJ whole genome shotgun (WGS) entry which is preliminary data.</text>
</comment>
<dbReference type="RefSeq" id="WP_188994367.1">
    <property type="nucleotide sequence ID" value="NZ_BMOU01000001.1"/>
</dbReference>
<dbReference type="GO" id="GO:0001682">
    <property type="term" value="P:tRNA 5'-leader removal"/>
    <property type="evidence" value="ECO:0007669"/>
    <property type="project" value="UniProtKB-UniRule"/>
</dbReference>
<keyword evidence="2" id="KW-0963">Cytoplasm</keyword>
<dbReference type="HAMAP" id="MF_00755">
    <property type="entry name" value="RNase_P_2"/>
    <property type="match status" value="1"/>
</dbReference>
<reference evidence="3" key="2">
    <citation type="submission" date="2020-09" db="EMBL/GenBank/DDBJ databases">
        <authorList>
            <person name="Sun Q."/>
            <person name="Ohkuma M."/>
        </authorList>
    </citation>
    <scope>NUCLEOTIDE SEQUENCE</scope>
    <source>
        <strain evidence="3">JCM 17820</strain>
    </source>
</reference>
<dbReference type="Gene3D" id="3.30.70.3250">
    <property type="entry name" value="Ribonuclease P, Pop5 subunit"/>
    <property type="match status" value="1"/>
</dbReference>
<dbReference type="InterPro" id="IPR002759">
    <property type="entry name" value="Pop5/Rpp14/Rnp2-like"/>
</dbReference>
<dbReference type="PANTHER" id="PTHR15441:SF2">
    <property type="entry name" value="RIBONUCLEASE P_MRP PROTEIN SUBUNIT POP5"/>
    <property type="match status" value="1"/>
</dbReference>
<dbReference type="GO" id="GO:0005737">
    <property type="term" value="C:cytoplasm"/>
    <property type="evidence" value="ECO:0007669"/>
    <property type="project" value="UniProtKB-SubCell"/>
</dbReference>
<reference evidence="3" key="1">
    <citation type="journal article" date="2014" name="Int. J. Syst. Evol. Microbiol.">
        <title>Complete genome sequence of Corynebacterium casei LMG S-19264T (=DSM 44701T), isolated from a smear-ripened cheese.</title>
        <authorList>
            <consortium name="US DOE Joint Genome Institute (JGI-PGF)"/>
            <person name="Walter F."/>
            <person name="Albersmeier A."/>
            <person name="Kalinowski J."/>
            <person name="Ruckert C."/>
        </authorList>
    </citation>
    <scope>NUCLEOTIDE SEQUENCE</scope>
    <source>
        <strain evidence="3">JCM 17820</strain>
    </source>
</reference>
<name>A0A830GIX6_9EURY</name>
<proteinExistence type="inferred from homology"/>